<comment type="caution">
    <text evidence="1">The sequence shown here is derived from an EMBL/GenBank/DDBJ whole genome shotgun (WGS) entry which is preliminary data.</text>
</comment>
<dbReference type="Proteomes" id="UP001163603">
    <property type="component" value="Chromosome 13"/>
</dbReference>
<reference evidence="2" key="1">
    <citation type="journal article" date="2023" name="G3 (Bethesda)">
        <title>Genome assembly and association tests identify interacting loci associated with vigor, precocity, and sex in interspecific pistachio rootstocks.</title>
        <authorList>
            <person name="Palmer W."/>
            <person name="Jacygrad E."/>
            <person name="Sagayaradj S."/>
            <person name="Cavanaugh K."/>
            <person name="Han R."/>
            <person name="Bertier L."/>
            <person name="Beede B."/>
            <person name="Kafkas S."/>
            <person name="Golino D."/>
            <person name="Preece J."/>
            <person name="Michelmore R."/>
        </authorList>
    </citation>
    <scope>NUCLEOTIDE SEQUENCE [LARGE SCALE GENOMIC DNA]</scope>
</reference>
<sequence>MMSITLQADKKLKIGIVFVWALGDRGTEVFFSACADTMMEVGKREEAGIVPGPDVDTYMKVLGLDIYADTIVGDDMRRGISGGQKRRLTTGEMVVGPQKAYVWMKYQMVHSFSCLQQLVHIIDATVLISLLQPAPETFELFDDIISMAEGKVLYQGSCDQVVELFRDCGFRYPQRKGVAEFLLEVISRKGQAQYWYRTEDPYHYVSVLSEFKESPLSKKLDEDLSELLITDCYHCNYYCDCILRTQMAIDVLHATYYMGALFYGLMILLVDRIPELSLTTARLLVFFKQKELCFYLAWAYAIPTTILKIPLSVIEYVTEK</sequence>
<gene>
    <name evidence="1" type="ORF">Pint_21502</name>
</gene>
<protein>
    <submittedName>
        <fullName evidence="1">Uncharacterized protein</fullName>
    </submittedName>
</protein>
<proteinExistence type="predicted"/>
<accession>A0ACC0X7S8</accession>
<evidence type="ECO:0000313" key="1">
    <source>
        <dbReference type="EMBL" id="KAJ0013300.1"/>
    </source>
</evidence>
<dbReference type="EMBL" id="CM047748">
    <property type="protein sequence ID" value="KAJ0013300.1"/>
    <property type="molecule type" value="Genomic_DNA"/>
</dbReference>
<name>A0ACC0X7S8_9ROSI</name>
<organism evidence="1 2">
    <name type="scientific">Pistacia integerrima</name>
    <dbReference type="NCBI Taxonomy" id="434235"/>
    <lineage>
        <taxon>Eukaryota</taxon>
        <taxon>Viridiplantae</taxon>
        <taxon>Streptophyta</taxon>
        <taxon>Embryophyta</taxon>
        <taxon>Tracheophyta</taxon>
        <taxon>Spermatophyta</taxon>
        <taxon>Magnoliopsida</taxon>
        <taxon>eudicotyledons</taxon>
        <taxon>Gunneridae</taxon>
        <taxon>Pentapetalae</taxon>
        <taxon>rosids</taxon>
        <taxon>malvids</taxon>
        <taxon>Sapindales</taxon>
        <taxon>Anacardiaceae</taxon>
        <taxon>Pistacia</taxon>
    </lineage>
</organism>
<keyword evidence="2" id="KW-1185">Reference proteome</keyword>
<evidence type="ECO:0000313" key="2">
    <source>
        <dbReference type="Proteomes" id="UP001163603"/>
    </source>
</evidence>